<keyword evidence="3" id="KW-1185">Reference proteome</keyword>
<protein>
    <submittedName>
        <fullName evidence="2">Uncharacterized protein</fullName>
    </submittedName>
</protein>
<proteinExistence type="predicted"/>
<reference evidence="2" key="1">
    <citation type="submission" date="2019-03" db="EMBL/GenBank/DDBJ databases">
        <title>WGS assembly of Setaria viridis.</title>
        <authorList>
            <person name="Huang P."/>
            <person name="Jenkins J."/>
            <person name="Grimwood J."/>
            <person name="Barry K."/>
            <person name="Healey A."/>
            <person name="Mamidi S."/>
            <person name="Sreedasyam A."/>
            <person name="Shu S."/>
            <person name="Feldman M."/>
            <person name="Wu J."/>
            <person name="Yu Y."/>
            <person name="Chen C."/>
            <person name="Johnson J."/>
            <person name="Rokhsar D."/>
            <person name="Baxter I."/>
            <person name="Schmutz J."/>
            <person name="Brutnell T."/>
            <person name="Kellogg E."/>
        </authorList>
    </citation>
    <scope>NUCLEOTIDE SEQUENCE [LARGE SCALE GENOMIC DNA]</scope>
</reference>
<sequence>MHWTQYLGSVQPSSSQLVEEWKFPLRPCTCSTRNWRRASLQPAYCGFQPLSASSKAVIPTTASFSAVSLLLSCVVLQSCLIIFPLFYLCIQPLSIACEELLST</sequence>
<gene>
    <name evidence="2" type="ORF">SEVIR_5G178966v2</name>
</gene>
<evidence type="ECO:0000256" key="1">
    <source>
        <dbReference type="SAM" id="Phobius"/>
    </source>
</evidence>
<dbReference type="EMBL" id="CM016556">
    <property type="protein sequence ID" value="TKW14627.1"/>
    <property type="molecule type" value="Genomic_DNA"/>
</dbReference>
<organism evidence="2 3">
    <name type="scientific">Setaria viridis</name>
    <name type="common">Green bristlegrass</name>
    <name type="synonym">Setaria italica subsp. viridis</name>
    <dbReference type="NCBI Taxonomy" id="4556"/>
    <lineage>
        <taxon>Eukaryota</taxon>
        <taxon>Viridiplantae</taxon>
        <taxon>Streptophyta</taxon>
        <taxon>Embryophyta</taxon>
        <taxon>Tracheophyta</taxon>
        <taxon>Spermatophyta</taxon>
        <taxon>Magnoliopsida</taxon>
        <taxon>Liliopsida</taxon>
        <taxon>Poales</taxon>
        <taxon>Poaceae</taxon>
        <taxon>PACMAD clade</taxon>
        <taxon>Panicoideae</taxon>
        <taxon>Panicodae</taxon>
        <taxon>Paniceae</taxon>
        <taxon>Cenchrinae</taxon>
        <taxon>Setaria</taxon>
    </lineage>
</organism>
<evidence type="ECO:0000313" key="3">
    <source>
        <dbReference type="Proteomes" id="UP000298652"/>
    </source>
</evidence>
<accession>A0A4U6UU37</accession>
<dbReference type="Proteomes" id="UP000298652">
    <property type="component" value="Chromosome 5"/>
</dbReference>
<evidence type="ECO:0000313" key="2">
    <source>
        <dbReference type="EMBL" id="TKW14627.1"/>
    </source>
</evidence>
<keyword evidence="1" id="KW-0472">Membrane</keyword>
<name>A0A4U6UU37_SETVI</name>
<dbReference type="Gramene" id="TKW14627">
    <property type="protein sequence ID" value="TKW14627"/>
    <property type="gene ID" value="SEVIR_5G178966v2"/>
</dbReference>
<feature type="transmembrane region" description="Helical" evidence="1">
    <location>
        <begin position="69"/>
        <end position="90"/>
    </location>
</feature>
<keyword evidence="1" id="KW-0812">Transmembrane</keyword>
<dbReference type="AlphaFoldDB" id="A0A4U6UU37"/>
<keyword evidence="1" id="KW-1133">Transmembrane helix</keyword>